<dbReference type="Proteomes" id="UP000176902">
    <property type="component" value="Unassembled WGS sequence"/>
</dbReference>
<dbReference type="AlphaFoldDB" id="A0A1F5JW90"/>
<reference evidence="1 2" key="1">
    <citation type="journal article" date="2016" name="Nat. Commun.">
        <title>Thousands of microbial genomes shed light on interconnected biogeochemical processes in an aquifer system.</title>
        <authorList>
            <person name="Anantharaman K."/>
            <person name="Brown C.T."/>
            <person name="Hug L.A."/>
            <person name="Sharon I."/>
            <person name="Castelle C.J."/>
            <person name="Probst A.J."/>
            <person name="Thomas B.C."/>
            <person name="Singh A."/>
            <person name="Wilkins M.J."/>
            <person name="Karaoz U."/>
            <person name="Brodie E.L."/>
            <person name="Williams K.H."/>
            <person name="Hubbard S.S."/>
            <person name="Banfield J.F."/>
        </authorList>
    </citation>
    <scope>NUCLEOTIDE SEQUENCE [LARGE SCALE GENOMIC DNA]</scope>
</reference>
<dbReference type="EMBL" id="MFCV01000019">
    <property type="protein sequence ID" value="OGE32913.1"/>
    <property type="molecule type" value="Genomic_DNA"/>
</dbReference>
<organism evidence="1 2">
    <name type="scientific">Candidatus Daviesbacteria bacterium RIFCSPHIGHO2_02_FULL_36_13</name>
    <dbReference type="NCBI Taxonomy" id="1797768"/>
    <lineage>
        <taxon>Bacteria</taxon>
        <taxon>Candidatus Daviesiibacteriota</taxon>
    </lineage>
</organism>
<sequence>MDNLRELPRQWVNIIRYGNELGPSQEQHTTLVHQSVEMYRSFYDLPDSITDRAKNVGVHIVTRHQLDSFISREMRREHDIRKHQERWDPKLEAIEREGLDINIKLTQYLNKQGFGFTIPFRDRVEVLISQEQNEVEKTIDHEVLHVLSSRGLGQGDGLQSGTEVFYPGERSEGLVVNEAMTEALRLVASNPDLSVAQINDLVAGDKIWFGYKDKVKILFGLLTSATGNSESPFDVKAQAPLYFGFDGIRSVDARRQFIANLEGSLSEEERRLLHTKLHFESQDFSTIGDLKPETNVSIYTKSEPDLNLYIPFPKRDHDEN</sequence>
<name>A0A1F5JW90_9BACT</name>
<comment type="caution">
    <text evidence="1">The sequence shown here is derived from an EMBL/GenBank/DDBJ whole genome shotgun (WGS) entry which is preliminary data.</text>
</comment>
<protein>
    <submittedName>
        <fullName evidence="1">Uncharacterized protein</fullName>
    </submittedName>
</protein>
<evidence type="ECO:0000313" key="2">
    <source>
        <dbReference type="Proteomes" id="UP000176902"/>
    </source>
</evidence>
<accession>A0A1F5JW90</accession>
<dbReference type="STRING" id="1797768.A3C59_01775"/>
<gene>
    <name evidence="1" type="ORF">A3C59_01775</name>
</gene>
<evidence type="ECO:0000313" key="1">
    <source>
        <dbReference type="EMBL" id="OGE32913.1"/>
    </source>
</evidence>
<proteinExistence type="predicted"/>